<keyword evidence="5 9" id="KW-0378">Hydrolase</keyword>
<reference evidence="11" key="1">
    <citation type="submission" date="2023-05" db="EMBL/GenBank/DDBJ databases">
        <authorList>
            <person name="Huff M."/>
        </authorList>
    </citation>
    <scope>NUCLEOTIDE SEQUENCE</scope>
</reference>
<comment type="similarity">
    <text evidence="2 9">Belongs to the glycosyl hydrolase 28 family.</text>
</comment>
<evidence type="ECO:0000256" key="1">
    <source>
        <dbReference type="ARBA" id="ARBA00004191"/>
    </source>
</evidence>
<evidence type="ECO:0000256" key="2">
    <source>
        <dbReference type="ARBA" id="ARBA00008834"/>
    </source>
</evidence>
<evidence type="ECO:0000256" key="10">
    <source>
        <dbReference type="SAM" id="SignalP"/>
    </source>
</evidence>
<dbReference type="GO" id="GO:0005975">
    <property type="term" value="P:carbohydrate metabolic process"/>
    <property type="evidence" value="ECO:0007669"/>
    <property type="project" value="InterPro"/>
</dbReference>
<dbReference type="Proteomes" id="UP000834106">
    <property type="component" value="Chromosome 5"/>
</dbReference>
<organism evidence="11 12">
    <name type="scientific">Fraxinus pennsylvanica</name>
    <dbReference type="NCBI Taxonomy" id="56036"/>
    <lineage>
        <taxon>Eukaryota</taxon>
        <taxon>Viridiplantae</taxon>
        <taxon>Streptophyta</taxon>
        <taxon>Embryophyta</taxon>
        <taxon>Tracheophyta</taxon>
        <taxon>Spermatophyta</taxon>
        <taxon>Magnoliopsida</taxon>
        <taxon>eudicotyledons</taxon>
        <taxon>Gunneridae</taxon>
        <taxon>Pentapetalae</taxon>
        <taxon>asterids</taxon>
        <taxon>lamiids</taxon>
        <taxon>Lamiales</taxon>
        <taxon>Oleaceae</taxon>
        <taxon>Oleeae</taxon>
        <taxon>Fraxinus</taxon>
    </lineage>
</organism>
<name>A0AAD1Z1J0_9LAMI</name>
<keyword evidence="4" id="KW-0964">Secreted</keyword>
<proteinExistence type="inferred from homology"/>
<dbReference type="SUPFAM" id="SSF51126">
    <property type="entry name" value="Pectin lyase-like"/>
    <property type="match status" value="1"/>
</dbReference>
<dbReference type="FunFam" id="2.160.20.10:FF:000004">
    <property type="entry name" value="Pectin lyase-like superfamily protein"/>
    <property type="match status" value="1"/>
</dbReference>
<keyword evidence="7" id="KW-0961">Cell wall biogenesis/degradation</keyword>
<dbReference type="PANTHER" id="PTHR31375">
    <property type="match status" value="1"/>
</dbReference>
<gene>
    <name evidence="11" type="ORF">FPE_LOCUS8907</name>
</gene>
<feature type="active site" evidence="8">
    <location>
        <position position="256"/>
    </location>
</feature>
<dbReference type="InterPro" id="IPR000743">
    <property type="entry name" value="Glyco_hydro_28"/>
</dbReference>
<dbReference type="InterPro" id="IPR011050">
    <property type="entry name" value="Pectin_lyase_fold/virulence"/>
</dbReference>
<evidence type="ECO:0000256" key="8">
    <source>
        <dbReference type="PROSITE-ProRule" id="PRU10052"/>
    </source>
</evidence>
<dbReference type="Pfam" id="PF00295">
    <property type="entry name" value="Glyco_hydro_28"/>
    <property type="match status" value="1"/>
</dbReference>
<dbReference type="GO" id="GO:0071555">
    <property type="term" value="P:cell wall organization"/>
    <property type="evidence" value="ECO:0007669"/>
    <property type="project" value="UniProtKB-KW"/>
</dbReference>
<dbReference type="EMBL" id="OU503040">
    <property type="protein sequence ID" value="CAI9761477.1"/>
    <property type="molecule type" value="Genomic_DNA"/>
</dbReference>
<evidence type="ECO:0000256" key="3">
    <source>
        <dbReference type="ARBA" id="ARBA00022512"/>
    </source>
</evidence>
<feature type="chain" id="PRO_5042131185" evidence="10">
    <location>
        <begin position="27"/>
        <end position="406"/>
    </location>
</feature>
<dbReference type="AlphaFoldDB" id="A0AAD1Z1J0"/>
<keyword evidence="10" id="KW-0732">Signal</keyword>
<dbReference type="GO" id="GO:0004650">
    <property type="term" value="F:polygalacturonase activity"/>
    <property type="evidence" value="ECO:0007669"/>
    <property type="project" value="InterPro"/>
</dbReference>
<evidence type="ECO:0000256" key="5">
    <source>
        <dbReference type="ARBA" id="ARBA00022801"/>
    </source>
</evidence>
<feature type="signal peptide" evidence="10">
    <location>
        <begin position="1"/>
        <end position="26"/>
    </location>
</feature>
<evidence type="ECO:0000313" key="12">
    <source>
        <dbReference type="Proteomes" id="UP000834106"/>
    </source>
</evidence>
<dbReference type="SMART" id="SM00710">
    <property type="entry name" value="PbH1"/>
    <property type="match status" value="4"/>
</dbReference>
<keyword evidence="3" id="KW-0134">Cell wall</keyword>
<keyword evidence="12" id="KW-1185">Reference proteome</keyword>
<sequence length="406" mass="42597">MAAPREIAVKTCLLLCLALLAIGAKSTPLNGVRRGLVGETIFDVMKYGAKADGRFDNAQAFIHAWNAACKSTGPAKVVIPKGDFVAGNVIFQGPCSATKPITIEILGNVLASTDLSAYPSGSWIKLDEIDGLVITGGGTINGRGKSLWQFAGSHNEGTLLPVSLVFEKIKNSEMHDVNFVDSMGFHSKVTDSENIKISKLNISAPDDSPNTDGMHISNSINVNVTDSIIGTGDDCVSIGHGTTNILVSGITCGPGHGISIGSLGKRPAETDVKGISVINCTLKGTTNGVRIKTYHASPSIQASDILYKDIIMADVKNPIIIDQHYDSKNKPEQSKVKISDVHFVNIKGTTISKIPVSLYCSEAVPCEGVELADIDLAPSGAVGSLTSVCDNAKFVLKGKPIPPGCA</sequence>
<evidence type="ECO:0000256" key="7">
    <source>
        <dbReference type="ARBA" id="ARBA00023316"/>
    </source>
</evidence>
<dbReference type="InterPro" id="IPR012334">
    <property type="entry name" value="Pectin_lyas_fold"/>
</dbReference>
<evidence type="ECO:0000256" key="6">
    <source>
        <dbReference type="ARBA" id="ARBA00023295"/>
    </source>
</evidence>
<evidence type="ECO:0000313" key="11">
    <source>
        <dbReference type="EMBL" id="CAI9761477.1"/>
    </source>
</evidence>
<evidence type="ECO:0000256" key="4">
    <source>
        <dbReference type="ARBA" id="ARBA00022525"/>
    </source>
</evidence>
<protein>
    <submittedName>
        <fullName evidence="11">Uncharacterized protein</fullName>
    </submittedName>
</protein>
<accession>A0AAD1Z1J0</accession>
<dbReference type="PROSITE" id="PS00502">
    <property type="entry name" value="POLYGALACTURONASE"/>
    <property type="match status" value="1"/>
</dbReference>
<dbReference type="InterPro" id="IPR006626">
    <property type="entry name" value="PbH1"/>
</dbReference>
<comment type="subcellular location">
    <subcellularLocation>
        <location evidence="1">Secreted</location>
        <location evidence="1">Cell wall</location>
    </subcellularLocation>
</comment>
<evidence type="ECO:0000256" key="9">
    <source>
        <dbReference type="RuleBase" id="RU361169"/>
    </source>
</evidence>
<dbReference type="Gene3D" id="2.160.20.10">
    <property type="entry name" value="Single-stranded right-handed beta-helix, Pectin lyase-like"/>
    <property type="match status" value="1"/>
</dbReference>
<keyword evidence="6 9" id="KW-0326">Glycosidase</keyword>